<accession>A0A484M529</accession>
<dbReference type="Proteomes" id="UP000595140">
    <property type="component" value="Unassembled WGS sequence"/>
</dbReference>
<evidence type="ECO:0000313" key="6">
    <source>
        <dbReference type="EMBL" id="VFQ83873.1"/>
    </source>
</evidence>
<dbReference type="InterPro" id="IPR023299">
    <property type="entry name" value="ATPase_P-typ_cyto_dom_N"/>
</dbReference>
<dbReference type="NCBIfam" id="TIGR01494">
    <property type="entry name" value="ATPase_P-type"/>
    <property type="match status" value="1"/>
</dbReference>
<evidence type="ECO:0000313" key="7">
    <source>
        <dbReference type="Proteomes" id="UP000595140"/>
    </source>
</evidence>
<dbReference type="Gene3D" id="3.40.50.1000">
    <property type="entry name" value="HAD superfamily/HAD-like"/>
    <property type="match status" value="1"/>
</dbReference>
<name>A0A484M529_9ASTE</name>
<dbReference type="SUPFAM" id="SSF81660">
    <property type="entry name" value="Metal cation-transporting ATPase, ATP-binding domain N"/>
    <property type="match status" value="1"/>
</dbReference>
<dbReference type="SUPFAM" id="SSF56784">
    <property type="entry name" value="HAD-like"/>
    <property type="match status" value="1"/>
</dbReference>
<dbReference type="InterPro" id="IPR023214">
    <property type="entry name" value="HAD_sf"/>
</dbReference>
<dbReference type="GO" id="GO:0005886">
    <property type="term" value="C:plasma membrane"/>
    <property type="evidence" value="ECO:0007669"/>
    <property type="project" value="TreeGrafter"/>
</dbReference>
<dbReference type="InterPro" id="IPR001757">
    <property type="entry name" value="P_typ_ATPase"/>
</dbReference>
<keyword evidence="4" id="KW-1133">Transmembrane helix</keyword>
<protein>
    <recommendedName>
        <fullName evidence="8">P-type ATPase C-terminal domain-containing protein</fullName>
    </recommendedName>
</protein>
<evidence type="ECO:0008006" key="8">
    <source>
        <dbReference type="Google" id="ProtNLM"/>
    </source>
</evidence>
<dbReference type="FunFam" id="3.40.1110.10:FF:000029">
    <property type="entry name" value="Phospholipid-transporting ATPase"/>
    <property type="match status" value="1"/>
</dbReference>
<sequence>MGNIQDVPYEILNVLEFNSTRKRQSVVCRYPDGRLILYCKGADTVIYERLASGDNDLKKRTREHLEHFGAAGLRTLCLAYRVLNPDAYENWNDKYIQAKSSLRDREKKLDEVAELIEKDLILIGCTAIEDKLQEGVPACIETLSRAGIKIWVLTGDKMETAINIAYACNLINNDMKQFIISSETNAIREVEDQVSIFFFCENPNLSF</sequence>
<dbReference type="Gene3D" id="3.40.1110.10">
    <property type="entry name" value="Calcium-transporting ATPase, cytoplasmic domain N"/>
    <property type="match status" value="1"/>
</dbReference>
<reference evidence="6 7" key="1">
    <citation type="submission" date="2018-04" db="EMBL/GenBank/DDBJ databases">
        <authorList>
            <person name="Vogel A."/>
        </authorList>
    </citation>
    <scope>NUCLEOTIDE SEQUENCE [LARGE SCALE GENOMIC DNA]</scope>
</reference>
<dbReference type="EMBL" id="OOIL02002620">
    <property type="protein sequence ID" value="VFQ83873.1"/>
    <property type="molecule type" value="Genomic_DNA"/>
</dbReference>
<dbReference type="GO" id="GO:0005524">
    <property type="term" value="F:ATP binding"/>
    <property type="evidence" value="ECO:0007669"/>
    <property type="project" value="InterPro"/>
</dbReference>
<proteinExistence type="predicted"/>
<evidence type="ECO:0000256" key="1">
    <source>
        <dbReference type="ARBA" id="ARBA00004308"/>
    </source>
</evidence>
<dbReference type="Pfam" id="PF13246">
    <property type="entry name" value="Cation_ATPase"/>
    <property type="match status" value="1"/>
</dbReference>
<evidence type="ECO:0000256" key="3">
    <source>
        <dbReference type="ARBA" id="ARBA00022692"/>
    </source>
</evidence>
<gene>
    <name evidence="6" type="ORF">CCAM_LOCUS25649</name>
</gene>
<evidence type="ECO:0000256" key="5">
    <source>
        <dbReference type="ARBA" id="ARBA00023136"/>
    </source>
</evidence>
<dbReference type="InterPro" id="IPR036412">
    <property type="entry name" value="HAD-like_sf"/>
</dbReference>
<dbReference type="GO" id="GO:0045332">
    <property type="term" value="P:phospholipid translocation"/>
    <property type="evidence" value="ECO:0007669"/>
    <property type="project" value="TreeGrafter"/>
</dbReference>
<organism evidence="6 7">
    <name type="scientific">Cuscuta campestris</name>
    <dbReference type="NCBI Taxonomy" id="132261"/>
    <lineage>
        <taxon>Eukaryota</taxon>
        <taxon>Viridiplantae</taxon>
        <taxon>Streptophyta</taxon>
        <taxon>Embryophyta</taxon>
        <taxon>Tracheophyta</taxon>
        <taxon>Spermatophyta</taxon>
        <taxon>Magnoliopsida</taxon>
        <taxon>eudicotyledons</taxon>
        <taxon>Gunneridae</taxon>
        <taxon>Pentapetalae</taxon>
        <taxon>asterids</taxon>
        <taxon>lamiids</taxon>
        <taxon>Solanales</taxon>
        <taxon>Convolvulaceae</taxon>
        <taxon>Cuscuteae</taxon>
        <taxon>Cuscuta</taxon>
        <taxon>Cuscuta subgen. Grammica</taxon>
        <taxon>Cuscuta sect. Cleistogrammica</taxon>
    </lineage>
</organism>
<dbReference type="GO" id="GO:0005802">
    <property type="term" value="C:trans-Golgi network"/>
    <property type="evidence" value="ECO:0007669"/>
    <property type="project" value="TreeGrafter"/>
</dbReference>
<dbReference type="GO" id="GO:0016887">
    <property type="term" value="F:ATP hydrolysis activity"/>
    <property type="evidence" value="ECO:0007669"/>
    <property type="project" value="InterPro"/>
</dbReference>
<evidence type="ECO:0000256" key="4">
    <source>
        <dbReference type="ARBA" id="ARBA00022989"/>
    </source>
</evidence>
<dbReference type="GO" id="GO:0000139">
    <property type="term" value="C:Golgi membrane"/>
    <property type="evidence" value="ECO:0007669"/>
    <property type="project" value="GOC"/>
</dbReference>
<dbReference type="OrthoDB" id="377733at2759"/>
<keyword evidence="2" id="KW-0813">Transport</keyword>
<dbReference type="PANTHER" id="PTHR24092">
    <property type="entry name" value="PROBABLE PHOSPHOLIPID-TRANSPORTING ATPASE"/>
    <property type="match status" value="1"/>
</dbReference>
<keyword evidence="3" id="KW-0812">Transmembrane</keyword>
<comment type="subcellular location">
    <subcellularLocation>
        <location evidence="1">Endomembrane system</location>
    </subcellularLocation>
</comment>
<dbReference type="GO" id="GO:0140326">
    <property type="term" value="F:ATPase-coupled intramembrane lipid transporter activity"/>
    <property type="evidence" value="ECO:0007669"/>
    <property type="project" value="TreeGrafter"/>
</dbReference>
<dbReference type="PANTHER" id="PTHR24092:SF180">
    <property type="entry name" value="PHOSPHOLIPID-TRANSPORTING ATPASE DNF1-RELATED"/>
    <property type="match status" value="1"/>
</dbReference>
<keyword evidence="7" id="KW-1185">Reference proteome</keyword>
<evidence type="ECO:0000256" key="2">
    <source>
        <dbReference type="ARBA" id="ARBA00022448"/>
    </source>
</evidence>
<dbReference type="AlphaFoldDB" id="A0A484M529"/>
<keyword evidence="5" id="KW-0472">Membrane</keyword>
<dbReference type="GO" id="GO:0048194">
    <property type="term" value="P:Golgi vesicle budding"/>
    <property type="evidence" value="ECO:0007669"/>
    <property type="project" value="TreeGrafter"/>
</dbReference>